<evidence type="ECO:0000313" key="1">
    <source>
        <dbReference type="EMBL" id="AOT72221.1"/>
    </source>
</evidence>
<dbReference type="KEGG" id="gfe:Gferi_23360"/>
<dbReference type="OrthoDB" id="1808501at2"/>
<protein>
    <submittedName>
        <fullName evidence="1">Uncharacterized protein</fullName>
    </submittedName>
</protein>
<dbReference type="AlphaFoldDB" id="A0A1D8GMQ1"/>
<sequence length="72" mass="8234">MQHRKLIAEWANGFIYHPVFGICFLDICLTSSEGGELEMNDRISLNDFAEACGRRSYVSTQLKLLIEKNIIL</sequence>
<dbReference type="Proteomes" id="UP000095743">
    <property type="component" value="Chromosome"/>
</dbReference>
<gene>
    <name evidence="1" type="ORF">Gferi_23360</name>
</gene>
<name>A0A1D8GMQ1_9FIRM</name>
<proteinExistence type="predicted"/>
<reference evidence="1 2" key="1">
    <citation type="submission" date="2016-09" db="EMBL/GenBank/DDBJ databases">
        <title>Genomic analysis reveals versatility of anaerobic energy metabolism of Geosporobacter ferrireducens IRF9 of phylum Firmicutes.</title>
        <authorList>
            <person name="Kim S.-J."/>
        </authorList>
    </citation>
    <scope>NUCLEOTIDE SEQUENCE [LARGE SCALE GENOMIC DNA]</scope>
    <source>
        <strain evidence="1 2">IRF9</strain>
    </source>
</reference>
<evidence type="ECO:0000313" key="2">
    <source>
        <dbReference type="Proteomes" id="UP000095743"/>
    </source>
</evidence>
<keyword evidence="2" id="KW-1185">Reference proteome</keyword>
<organism evidence="1 2">
    <name type="scientific">Geosporobacter ferrireducens</name>
    <dbReference type="NCBI Taxonomy" id="1424294"/>
    <lineage>
        <taxon>Bacteria</taxon>
        <taxon>Bacillati</taxon>
        <taxon>Bacillota</taxon>
        <taxon>Clostridia</taxon>
        <taxon>Peptostreptococcales</taxon>
        <taxon>Thermotaleaceae</taxon>
        <taxon>Geosporobacter</taxon>
    </lineage>
</organism>
<accession>A0A1D8GMQ1</accession>
<dbReference type="EMBL" id="CP017269">
    <property type="protein sequence ID" value="AOT72221.1"/>
    <property type="molecule type" value="Genomic_DNA"/>
</dbReference>
<dbReference type="RefSeq" id="WP_069980536.1">
    <property type="nucleotide sequence ID" value="NZ_CP017269.1"/>
</dbReference>